<dbReference type="InterPro" id="IPR036388">
    <property type="entry name" value="WH-like_DNA-bd_sf"/>
</dbReference>
<feature type="region of interest" description="Disordered" evidence="5">
    <location>
        <begin position="1"/>
        <end position="34"/>
    </location>
</feature>
<dbReference type="GO" id="GO:0003700">
    <property type="term" value="F:DNA-binding transcription factor activity"/>
    <property type="evidence" value="ECO:0007669"/>
    <property type="project" value="InterPro"/>
</dbReference>
<dbReference type="PANTHER" id="PTHR10015">
    <property type="entry name" value="HEAT SHOCK TRANSCRIPTION FACTOR"/>
    <property type="match status" value="1"/>
</dbReference>
<keyword evidence="3" id="KW-0539">Nucleus</keyword>
<evidence type="ECO:0000256" key="1">
    <source>
        <dbReference type="ARBA" id="ARBA00004123"/>
    </source>
</evidence>
<dbReference type="GO" id="GO:0043565">
    <property type="term" value="F:sequence-specific DNA binding"/>
    <property type="evidence" value="ECO:0007669"/>
    <property type="project" value="InterPro"/>
</dbReference>
<dbReference type="InParanoid" id="A0A1Z5JYR4"/>
<dbReference type="AlphaFoldDB" id="A0A1Z5JYR4"/>
<evidence type="ECO:0000259" key="6">
    <source>
        <dbReference type="SMART" id="SM00415"/>
    </source>
</evidence>
<comment type="subcellular location">
    <subcellularLocation>
        <location evidence="1">Nucleus</location>
    </subcellularLocation>
</comment>
<dbReference type="FunFam" id="1.10.10.10:FF:000479">
    <property type="entry name" value="Predicted protein"/>
    <property type="match status" value="1"/>
</dbReference>
<dbReference type="SMART" id="SM00415">
    <property type="entry name" value="HSF"/>
    <property type="match status" value="1"/>
</dbReference>
<keyword evidence="2" id="KW-0238">DNA-binding</keyword>
<dbReference type="OrthoDB" id="60033at2759"/>
<evidence type="ECO:0000256" key="2">
    <source>
        <dbReference type="ARBA" id="ARBA00023125"/>
    </source>
</evidence>
<dbReference type="SUPFAM" id="SSF46785">
    <property type="entry name" value="Winged helix' DNA-binding domain"/>
    <property type="match status" value="1"/>
</dbReference>
<dbReference type="Gene3D" id="1.10.10.10">
    <property type="entry name" value="Winged helix-like DNA-binding domain superfamily/Winged helix DNA-binding domain"/>
    <property type="match status" value="1"/>
</dbReference>
<accession>A0A1Z5JYR4</accession>
<evidence type="ECO:0000313" key="8">
    <source>
        <dbReference type="Proteomes" id="UP000198406"/>
    </source>
</evidence>
<evidence type="ECO:0000313" key="7">
    <source>
        <dbReference type="EMBL" id="GAX18958.1"/>
    </source>
</evidence>
<feature type="domain" description="HSF-type DNA-binding" evidence="6">
    <location>
        <begin position="74"/>
        <end position="172"/>
    </location>
</feature>
<reference evidence="7 8" key="1">
    <citation type="journal article" date="2015" name="Plant Cell">
        <title>Oil accumulation by the oleaginous diatom Fistulifera solaris as revealed by the genome and transcriptome.</title>
        <authorList>
            <person name="Tanaka T."/>
            <person name="Maeda Y."/>
            <person name="Veluchamy A."/>
            <person name="Tanaka M."/>
            <person name="Abida H."/>
            <person name="Marechal E."/>
            <person name="Bowler C."/>
            <person name="Muto M."/>
            <person name="Sunaga Y."/>
            <person name="Tanaka M."/>
            <person name="Yoshino T."/>
            <person name="Taniguchi T."/>
            <person name="Fukuda Y."/>
            <person name="Nemoto M."/>
            <person name="Matsumoto M."/>
            <person name="Wong P.S."/>
            <person name="Aburatani S."/>
            <person name="Fujibuchi W."/>
        </authorList>
    </citation>
    <scope>NUCLEOTIDE SEQUENCE [LARGE SCALE GENOMIC DNA]</scope>
    <source>
        <strain evidence="7 8">JPCC DA0580</strain>
    </source>
</reference>
<dbReference type="InterPro" id="IPR000232">
    <property type="entry name" value="HSF_DNA-bd"/>
</dbReference>
<comment type="similarity">
    <text evidence="4">Belongs to the HSF family.</text>
</comment>
<protein>
    <recommendedName>
        <fullName evidence="6">HSF-type DNA-binding domain-containing protein</fullName>
    </recommendedName>
</protein>
<keyword evidence="8" id="KW-1185">Reference proteome</keyword>
<dbReference type="Pfam" id="PF00447">
    <property type="entry name" value="HSF_DNA-bind"/>
    <property type="match status" value="1"/>
</dbReference>
<organism evidence="7 8">
    <name type="scientific">Fistulifera solaris</name>
    <name type="common">Oleaginous diatom</name>
    <dbReference type="NCBI Taxonomy" id="1519565"/>
    <lineage>
        <taxon>Eukaryota</taxon>
        <taxon>Sar</taxon>
        <taxon>Stramenopiles</taxon>
        <taxon>Ochrophyta</taxon>
        <taxon>Bacillariophyta</taxon>
        <taxon>Bacillariophyceae</taxon>
        <taxon>Bacillariophycidae</taxon>
        <taxon>Naviculales</taxon>
        <taxon>Naviculaceae</taxon>
        <taxon>Fistulifera</taxon>
    </lineage>
</organism>
<gene>
    <name evidence="7" type="ORF">FisN_8Hh177</name>
</gene>
<dbReference type="PANTHER" id="PTHR10015:SF206">
    <property type="entry name" value="HSF-TYPE DNA-BINDING DOMAIN-CONTAINING PROTEIN"/>
    <property type="match status" value="1"/>
</dbReference>
<dbReference type="Proteomes" id="UP000198406">
    <property type="component" value="Unassembled WGS sequence"/>
</dbReference>
<evidence type="ECO:0000256" key="4">
    <source>
        <dbReference type="RuleBase" id="RU004020"/>
    </source>
</evidence>
<dbReference type="PRINTS" id="PR00056">
    <property type="entry name" value="HSFDOMAIN"/>
</dbReference>
<evidence type="ECO:0000256" key="3">
    <source>
        <dbReference type="ARBA" id="ARBA00023242"/>
    </source>
</evidence>
<proteinExistence type="inferred from homology"/>
<name>A0A1Z5JYR4_FISSO</name>
<sequence length="324" mass="37163">MNEESFESMSSPTTRSSRRRGSIETHHHRHVSPARRVLVDHTYIDHMHDPIAPSIETIDIHDGKNAPKGPRGGVTVAFPEKLHQMLSQIEEEGLSHVVSWQPHGRCFLVHRKRDFIDDIMPRHFNQSKLTSFQQQLNLYGFVRLTAGRDRGGYYHELFIRGRPDLCRRMVRTRVKGNGMKAASNPQNEPNFYAMEECKSTYDYENAPVTMHTESLDETLLDIDKPPEMSSPVQKPIVTPIQSPRQSLSLVHNPPESIMMLELGEPPKVMDFMDDMFLGSVVSEDNEPHNGDEIFFEGHKFCYLDHMEPEETYDTTVLGVPDNII</sequence>
<evidence type="ECO:0000256" key="5">
    <source>
        <dbReference type="SAM" id="MobiDB-lite"/>
    </source>
</evidence>
<dbReference type="EMBL" id="BDSP01000133">
    <property type="protein sequence ID" value="GAX18958.1"/>
    <property type="molecule type" value="Genomic_DNA"/>
</dbReference>
<comment type="caution">
    <text evidence="7">The sequence shown here is derived from an EMBL/GenBank/DDBJ whole genome shotgun (WGS) entry which is preliminary data.</text>
</comment>
<feature type="compositionally biased region" description="Basic residues" evidence="5">
    <location>
        <begin position="16"/>
        <end position="33"/>
    </location>
</feature>
<dbReference type="InterPro" id="IPR036390">
    <property type="entry name" value="WH_DNA-bd_sf"/>
</dbReference>
<dbReference type="GO" id="GO:0005634">
    <property type="term" value="C:nucleus"/>
    <property type="evidence" value="ECO:0007669"/>
    <property type="project" value="UniProtKB-SubCell"/>
</dbReference>